<dbReference type="PANTHER" id="PTHR11559">
    <property type="entry name" value="CARBOXYLESTERASE"/>
    <property type="match status" value="1"/>
</dbReference>
<dbReference type="SUPFAM" id="SSF53474">
    <property type="entry name" value="alpha/beta-Hydrolases"/>
    <property type="match status" value="1"/>
</dbReference>
<reference evidence="3 4" key="1">
    <citation type="submission" date="2015-09" db="EMBL/GenBank/DDBJ databases">
        <title>Draft genome of the scarab beetle Oryctes borbonicus.</title>
        <authorList>
            <person name="Meyer J.M."/>
            <person name="Markov G.V."/>
            <person name="Baskaran P."/>
            <person name="Herrmann M."/>
            <person name="Sommer R.J."/>
            <person name="Roedelsperger C."/>
        </authorList>
    </citation>
    <scope>NUCLEOTIDE SEQUENCE [LARGE SCALE GENOMIC DNA]</scope>
    <source>
        <strain evidence="3">OB123</strain>
        <tissue evidence="3">Whole animal</tissue>
    </source>
</reference>
<organism evidence="3 4">
    <name type="scientific">Oryctes borbonicus</name>
    <dbReference type="NCBI Taxonomy" id="1629725"/>
    <lineage>
        <taxon>Eukaryota</taxon>
        <taxon>Metazoa</taxon>
        <taxon>Ecdysozoa</taxon>
        <taxon>Arthropoda</taxon>
        <taxon>Hexapoda</taxon>
        <taxon>Insecta</taxon>
        <taxon>Pterygota</taxon>
        <taxon>Neoptera</taxon>
        <taxon>Endopterygota</taxon>
        <taxon>Coleoptera</taxon>
        <taxon>Polyphaga</taxon>
        <taxon>Scarabaeiformia</taxon>
        <taxon>Scarabaeidae</taxon>
        <taxon>Dynastinae</taxon>
        <taxon>Oryctes</taxon>
    </lineage>
</organism>
<sequence>MFFDMVENRMKKNMMITDFESIIPKCFNVERGSEKSKEIAEKIKRFYYGDQEITIENKDVYYQLETDVVFLRDIYETVKLHVKTSDTPVYMYRFSVDAGLNLFKATGKLNGTGAVHGDEMGYLFKTFLSPKEIDVKTIEGRTIYRMVKLWTKFAKTGDPNQHVVDEIIDVDWKPVKENQINYLDIGGDSSSNLKGNDINIGETFVLDTGVELSTGVNPDYERIKFWDDLYREYGADDSY</sequence>
<name>A0A0T6BAZ9_9SCAR</name>
<protein>
    <submittedName>
        <fullName evidence="3">Esterase</fullName>
    </submittedName>
</protein>
<proteinExistence type="predicted"/>
<dbReference type="Proteomes" id="UP000051574">
    <property type="component" value="Unassembled WGS sequence"/>
</dbReference>
<dbReference type="Gene3D" id="3.40.50.1820">
    <property type="entry name" value="alpha/beta hydrolase"/>
    <property type="match status" value="1"/>
</dbReference>
<gene>
    <name evidence="3" type="ORF">AMK59_2559</name>
</gene>
<dbReference type="EMBL" id="LJIG01002432">
    <property type="protein sequence ID" value="KRT84508.1"/>
    <property type="molecule type" value="Genomic_DNA"/>
</dbReference>
<keyword evidence="4" id="KW-1185">Reference proteome</keyword>
<dbReference type="Pfam" id="PF00135">
    <property type="entry name" value="COesterase"/>
    <property type="match status" value="1"/>
</dbReference>
<evidence type="ECO:0000259" key="2">
    <source>
        <dbReference type="Pfam" id="PF00135"/>
    </source>
</evidence>
<accession>A0A0T6BAZ9</accession>
<dbReference type="InterPro" id="IPR050309">
    <property type="entry name" value="Type-B_Carboxylest/Lipase"/>
</dbReference>
<feature type="domain" description="Carboxylesterase type B" evidence="2">
    <location>
        <begin position="19"/>
        <end position="197"/>
    </location>
</feature>
<dbReference type="InterPro" id="IPR002018">
    <property type="entry name" value="CarbesteraseB"/>
</dbReference>
<keyword evidence="1" id="KW-0325">Glycoprotein</keyword>
<comment type="caution">
    <text evidence="3">The sequence shown here is derived from an EMBL/GenBank/DDBJ whole genome shotgun (WGS) entry which is preliminary data.</text>
</comment>
<evidence type="ECO:0000313" key="4">
    <source>
        <dbReference type="Proteomes" id="UP000051574"/>
    </source>
</evidence>
<dbReference type="InterPro" id="IPR029058">
    <property type="entry name" value="AB_hydrolase_fold"/>
</dbReference>
<dbReference type="OrthoDB" id="6745081at2759"/>
<evidence type="ECO:0000256" key="1">
    <source>
        <dbReference type="ARBA" id="ARBA00023180"/>
    </source>
</evidence>
<evidence type="ECO:0000313" key="3">
    <source>
        <dbReference type="EMBL" id="KRT84508.1"/>
    </source>
</evidence>
<dbReference type="AlphaFoldDB" id="A0A0T6BAZ9"/>